<dbReference type="InterPro" id="IPR012902">
    <property type="entry name" value="N_methyl_site"/>
</dbReference>
<keyword evidence="3" id="KW-1185">Reference proteome</keyword>
<sequence>MKKAKTMKNVKRNKGFTLIELIIVIVILGILAATALPRFIDVTEEAKKASVEGVAGNFATGILLVRAQWEAKSRPKVDGVNSVLYDGSRFYLTTPSTSKIEDGTMSPGYPIAATAINSSSSPVTAEYASYYDVGMTSDKCLHIWESMLQNPPKATTSISDVNSSSENYKYFISYSVGPVNGSAVANYGICHYYLVVSLDRSESGNYKTPNNSTDKYMSFTYVPALGLITPYIHSSN</sequence>
<dbReference type="AlphaFoldDB" id="A0A662ZGW4"/>
<feature type="transmembrane region" description="Helical" evidence="1">
    <location>
        <begin position="21"/>
        <end position="40"/>
    </location>
</feature>
<gene>
    <name evidence="2" type="ORF">SAMN02910344_00529</name>
</gene>
<evidence type="ECO:0000313" key="2">
    <source>
        <dbReference type="EMBL" id="SFP13326.1"/>
    </source>
</evidence>
<dbReference type="RefSeq" id="WP_031578195.1">
    <property type="nucleotide sequence ID" value="NZ_FOXF01000005.1"/>
</dbReference>
<dbReference type="PANTHER" id="PTHR30093">
    <property type="entry name" value="GENERAL SECRETION PATHWAY PROTEIN G"/>
    <property type="match status" value="1"/>
</dbReference>
<dbReference type="Proteomes" id="UP000243745">
    <property type="component" value="Unassembled WGS sequence"/>
</dbReference>
<dbReference type="Pfam" id="PF07963">
    <property type="entry name" value="N_methyl"/>
    <property type="match status" value="1"/>
</dbReference>
<name>A0A662ZGW4_9GAMM</name>
<dbReference type="Gene3D" id="3.30.700.10">
    <property type="entry name" value="Glycoprotein, Type 4 Pilin"/>
    <property type="match status" value="1"/>
</dbReference>
<dbReference type="PANTHER" id="PTHR30093:SF46">
    <property type="entry name" value="MSHA MINOR PILIN PROTEIN MSHB"/>
    <property type="match status" value="1"/>
</dbReference>
<organism evidence="2 3">
    <name type="scientific">Ruminobacter amylophilus</name>
    <dbReference type="NCBI Taxonomy" id="867"/>
    <lineage>
        <taxon>Bacteria</taxon>
        <taxon>Pseudomonadati</taxon>
        <taxon>Pseudomonadota</taxon>
        <taxon>Gammaproteobacteria</taxon>
        <taxon>Aeromonadales</taxon>
        <taxon>Succinivibrionaceae</taxon>
        <taxon>Ruminobacter</taxon>
    </lineage>
</organism>
<keyword evidence="1" id="KW-1133">Transmembrane helix</keyword>
<dbReference type="SUPFAM" id="SSF54523">
    <property type="entry name" value="Pili subunits"/>
    <property type="match status" value="1"/>
</dbReference>
<dbReference type="InterPro" id="IPR045584">
    <property type="entry name" value="Pilin-like"/>
</dbReference>
<dbReference type="PROSITE" id="PS00409">
    <property type="entry name" value="PROKAR_NTER_METHYL"/>
    <property type="match status" value="1"/>
</dbReference>
<protein>
    <submittedName>
        <fullName evidence="2">MSHA pilin protein MshB</fullName>
    </submittedName>
</protein>
<reference evidence="2 3" key="1">
    <citation type="submission" date="2016-10" db="EMBL/GenBank/DDBJ databases">
        <authorList>
            <person name="Varghese N."/>
            <person name="Submissions S."/>
        </authorList>
    </citation>
    <scope>NUCLEOTIDE SEQUENCE [LARGE SCALE GENOMIC DNA]</scope>
    <source>
        <strain evidence="2 3">DSM 1361</strain>
    </source>
</reference>
<accession>A0A662ZGW4</accession>
<evidence type="ECO:0000256" key="1">
    <source>
        <dbReference type="SAM" id="Phobius"/>
    </source>
</evidence>
<dbReference type="EMBL" id="FOXF01000005">
    <property type="protein sequence ID" value="SFP13326.1"/>
    <property type="molecule type" value="Genomic_DNA"/>
</dbReference>
<evidence type="ECO:0000313" key="3">
    <source>
        <dbReference type="Proteomes" id="UP000243745"/>
    </source>
</evidence>
<keyword evidence="1" id="KW-0812">Transmembrane</keyword>
<keyword evidence="1" id="KW-0472">Membrane</keyword>
<dbReference type="NCBIfam" id="TIGR02532">
    <property type="entry name" value="IV_pilin_GFxxxE"/>
    <property type="match status" value="1"/>
</dbReference>
<proteinExistence type="predicted"/>